<comment type="pathway">
    <text evidence="3 16">Protein modification; protein glycosylation.</text>
</comment>
<dbReference type="EnsemblMetazoa" id="HelroT81901">
    <property type="protein sequence ID" value="HelroP81901"/>
    <property type="gene ID" value="HelroG81901"/>
</dbReference>
<dbReference type="EC" id="2.4.1.-" evidence="16"/>
<dbReference type="GO" id="GO:0030246">
    <property type="term" value="F:carbohydrate binding"/>
    <property type="evidence" value="ECO:0007669"/>
    <property type="project" value="UniProtKB-KW"/>
</dbReference>
<evidence type="ECO:0000313" key="20">
    <source>
        <dbReference type="EnsemblMetazoa" id="HelroP81901"/>
    </source>
</evidence>
<evidence type="ECO:0000256" key="2">
    <source>
        <dbReference type="ARBA" id="ARBA00004323"/>
    </source>
</evidence>
<dbReference type="GO" id="GO:0046872">
    <property type="term" value="F:metal ion binding"/>
    <property type="evidence" value="ECO:0007669"/>
    <property type="project" value="UniProtKB-KW"/>
</dbReference>
<keyword evidence="8" id="KW-0479">Metal-binding</keyword>
<keyword evidence="6 16" id="KW-0808">Transferase</keyword>
<accession>T1G4K5</accession>
<keyword evidence="13" id="KW-0472">Membrane</keyword>
<dbReference type="GO" id="GO:0000139">
    <property type="term" value="C:Golgi membrane"/>
    <property type="evidence" value="ECO:0007669"/>
    <property type="project" value="UniProtKB-SubCell"/>
</dbReference>
<dbReference type="OMA" id="FYDANTH"/>
<keyword evidence="12 16" id="KW-0333">Golgi apparatus</keyword>
<evidence type="ECO:0000259" key="18">
    <source>
        <dbReference type="Pfam" id="PF00652"/>
    </source>
</evidence>
<dbReference type="GO" id="GO:0006493">
    <property type="term" value="P:protein O-linked glycosylation"/>
    <property type="evidence" value="ECO:0000318"/>
    <property type="project" value="GO_Central"/>
</dbReference>
<evidence type="ECO:0000256" key="15">
    <source>
        <dbReference type="ARBA" id="ARBA00023211"/>
    </source>
</evidence>
<dbReference type="KEGG" id="hro:HELRODRAFT_81901"/>
<evidence type="ECO:0000256" key="9">
    <source>
        <dbReference type="ARBA" id="ARBA00022734"/>
    </source>
</evidence>
<dbReference type="RefSeq" id="XP_009020535.1">
    <property type="nucleotide sequence ID" value="XM_009022287.1"/>
</dbReference>
<keyword evidence="15 16" id="KW-0464">Manganese</keyword>
<gene>
    <name evidence="20" type="primary">20216003</name>
    <name evidence="19" type="ORF">HELRODRAFT_81901</name>
</gene>
<dbReference type="InterPro" id="IPR045885">
    <property type="entry name" value="GalNAc-T"/>
</dbReference>
<dbReference type="FunFam" id="3.90.550.10:FF:000021">
    <property type="entry name" value="Polypeptide N-acetylgalactosaminyltransferase"/>
    <property type="match status" value="1"/>
</dbReference>
<reference evidence="20" key="3">
    <citation type="submission" date="2015-06" db="UniProtKB">
        <authorList>
            <consortium name="EnsemblMetazoa"/>
        </authorList>
    </citation>
    <scope>IDENTIFICATION</scope>
</reference>
<dbReference type="PANTHER" id="PTHR11675">
    <property type="entry name" value="N-ACETYLGALACTOSAMINYLTRANSFERASE"/>
    <property type="match status" value="1"/>
</dbReference>
<dbReference type="GO" id="GO:0005794">
    <property type="term" value="C:Golgi apparatus"/>
    <property type="evidence" value="ECO:0000318"/>
    <property type="project" value="GO_Central"/>
</dbReference>
<dbReference type="InParanoid" id="T1G4K5"/>
<evidence type="ECO:0000256" key="14">
    <source>
        <dbReference type="ARBA" id="ARBA00023157"/>
    </source>
</evidence>
<dbReference type="InterPro" id="IPR035992">
    <property type="entry name" value="Ricin_B-like_lectins"/>
</dbReference>
<name>T1G4K5_HELRO</name>
<keyword evidence="7" id="KW-0812">Transmembrane</keyword>
<evidence type="ECO:0000256" key="5">
    <source>
        <dbReference type="ARBA" id="ARBA00022676"/>
    </source>
</evidence>
<dbReference type="InterPro" id="IPR001173">
    <property type="entry name" value="Glyco_trans_2-like"/>
</dbReference>
<evidence type="ECO:0000313" key="21">
    <source>
        <dbReference type="Proteomes" id="UP000015101"/>
    </source>
</evidence>
<dbReference type="GeneID" id="20216003"/>
<evidence type="ECO:0000256" key="8">
    <source>
        <dbReference type="ARBA" id="ARBA00022723"/>
    </source>
</evidence>
<keyword evidence="11" id="KW-1133">Transmembrane helix</keyword>
<comment type="similarity">
    <text evidence="4 16">Belongs to the glycosyltransferase 2 family. GalNAc-T subfamily.</text>
</comment>
<evidence type="ECO:0000256" key="10">
    <source>
        <dbReference type="ARBA" id="ARBA00022968"/>
    </source>
</evidence>
<keyword evidence="10" id="KW-0735">Signal-anchor</keyword>
<dbReference type="PANTHER" id="PTHR11675:SF131">
    <property type="entry name" value="POLYPEPTIDE N-ACETYLGALACTOSAMINYLTRANSFERASE 9-RELATED"/>
    <property type="match status" value="1"/>
</dbReference>
<evidence type="ECO:0000259" key="17">
    <source>
        <dbReference type="Pfam" id="PF00535"/>
    </source>
</evidence>
<dbReference type="eggNOG" id="KOG3736">
    <property type="taxonomic scope" value="Eukaryota"/>
</dbReference>
<protein>
    <recommendedName>
        <fullName evidence="16">Polypeptide N-acetylgalactosaminyltransferase</fullName>
        <ecNumber evidence="16">2.4.1.-</ecNumber>
    </recommendedName>
    <alternativeName>
        <fullName evidence="16">Protein-UDP acetylgalactosaminyltransferase</fullName>
    </alternativeName>
</protein>
<dbReference type="UniPathway" id="UPA00378"/>
<evidence type="ECO:0000256" key="6">
    <source>
        <dbReference type="ARBA" id="ARBA00022679"/>
    </source>
</evidence>
<dbReference type="EMBL" id="AMQM01005059">
    <property type="status" value="NOT_ANNOTATED_CDS"/>
    <property type="molecule type" value="Genomic_DNA"/>
</dbReference>
<evidence type="ECO:0000256" key="12">
    <source>
        <dbReference type="ARBA" id="ARBA00023034"/>
    </source>
</evidence>
<dbReference type="STRING" id="6412.T1G4K5"/>
<evidence type="ECO:0000256" key="7">
    <source>
        <dbReference type="ARBA" id="ARBA00022692"/>
    </source>
</evidence>
<dbReference type="AlphaFoldDB" id="T1G4K5"/>
<dbReference type="Pfam" id="PF00652">
    <property type="entry name" value="Ricin_B_lectin"/>
    <property type="match status" value="1"/>
</dbReference>
<dbReference type="InterPro" id="IPR029044">
    <property type="entry name" value="Nucleotide-diphossugar_trans"/>
</dbReference>
<evidence type="ECO:0000256" key="3">
    <source>
        <dbReference type="ARBA" id="ARBA00004922"/>
    </source>
</evidence>
<organism evidence="20 21">
    <name type="scientific">Helobdella robusta</name>
    <name type="common">Californian leech</name>
    <dbReference type="NCBI Taxonomy" id="6412"/>
    <lineage>
        <taxon>Eukaryota</taxon>
        <taxon>Metazoa</taxon>
        <taxon>Spiralia</taxon>
        <taxon>Lophotrochozoa</taxon>
        <taxon>Annelida</taxon>
        <taxon>Clitellata</taxon>
        <taxon>Hirudinea</taxon>
        <taxon>Rhynchobdellida</taxon>
        <taxon>Glossiphoniidae</taxon>
        <taxon>Helobdella</taxon>
    </lineage>
</organism>
<evidence type="ECO:0000256" key="11">
    <source>
        <dbReference type="ARBA" id="ARBA00022989"/>
    </source>
</evidence>
<comment type="cofactor">
    <cofactor evidence="1 16">
        <name>Mn(2+)</name>
        <dbReference type="ChEBI" id="CHEBI:29035"/>
    </cofactor>
</comment>
<dbReference type="OrthoDB" id="6119243at2759"/>
<evidence type="ECO:0000313" key="19">
    <source>
        <dbReference type="EMBL" id="ESO01299.1"/>
    </source>
</evidence>
<evidence type="ECO:0000256" key="16">
    <source>
        <dbReference type="RuleBase" id="RU361242"/>
    </source>
</evidence>
<dbReference type="HOGENOM" id="CLU_013477_0_1_1"/>
<sequence>GENGEAVQLKENKMSPEEKATFKKGWDDNAFNQMASDMISLHRTLPDVRDRDCLKLEYDVNNLPDTSIIIIFHNEAWSALLRTVHSVLDRSHPKLVKEIILVDDFSNKDHLKEPLDAYMSQLKKVRILRGKKRQGLIRARLMGASVARGQVLTFLDSHCECAKGWLEPLLHRISLNWTNVVTPIIDVISDSTLSYLHTSAKSTSVGGFDWNLQFNWHPIQKRDIESRKSDADPLRSPTMAGGLFSINKKYFEHLGSYDPGMDIWGAENLEMSFKVWMCGGTLEIIVCSHVGHIFRSRSPYEWRRGVNVLVKNTVRLAEVWMDEYKQLYYDRINNNLGDYGDVSDRKALRQKLGCHSFQWYLDNIYPEMFIPKNSVCTGEGSSNSPLPMCIDSSTETSTLNKPVGLWPCHQQGGNQLWFLDKNGRIRRDDHCLFNSRGTVMVAECNEQYAHQLWVYNKVGW</sequence>
<dbReference type="CTD" id="20216003"/>
<dbReference type="InterPro" id="IPR000772">
    <property type="entry name" value="Ricin_B_lectin"/>
</dbReference>
<dbReference type="Gene3D" id="3.90.550.10">
    <property type="entry name" value="Spore Coat Polysaccharide Biosynthesis Protein SpsA, Chain A"/>
    <property type="match status" value="1"/>
</dbReference>
<dbReference type="Pfam" id="PF00535">
    <property type="entry name" value="Glycos_transf_2"/>
    <property type="match status" value="1"/>
</dbReference>
<evidence type="ECO:0000256" key="13">
    <source>
        <dbReference type="ARBA" id="ARBA00023136"/>
    </source>
</evidence>
<dbReference type="PROSITE" id="PS50231">
    <property type="entry name" value="RICIN_B_LECTIN"/>
    <property type="match status" value="1"/>
</dbReference>
<dbReference type="GO" id="GO:0004653">
    <property type="term" value="F:polypeptide N-acetylgalactosaminyltransferase activity"/>
    <property type="evidence" value="ECO:0000318"/>
    <property type="project" value="GO_Central"/>
</dbReference>
<dbReference type="EMBL" id="KB096785">
    <property type="protein sequence ID" value="ESO01299.1"/>
    <property type="molecule type" value="Genomic_DNA"/>
</dbReference>
<proteinExistence type="inferred from homology"/>
<keyword evidence="14 16" id="KW-1015">Disulfide bond</keyword>
<reference evidence="19 21" key="2">
    <citation type="journal article" date="2013" name="Nature">
        <title>Insights into bilaterian evolution from three spiralian genomes.</title>
        <authorList>
            <person name="Simakov O."/>
            <person name="Marletaz F."/>
            <person name="Cho S.J."/>
            <person name="Edsinger-Gonzales E."/>
            <person name="Havlak P."/>
            <person name="Hellsten U."/>
            <person name="Kuo D.H."/>
            <person name="Larsson T."/>
            <person name="Lv J."/>
            <person name="Arendt D."/>
            <person name="Savage R."/>
            <person name="Osoegawa K."/>
            <person name="de Jong P."/>
            <person name="Grimwood J."/>
            <person name="Chapman J.A."/>
            <person name="Shapiro H."/>
            <person name="Aerts A."/>
            <person name="Otillar R.P."/>
            <person name="Terry A.Y."/>
            <person name="Boore J.L."/>
            <person name="Grigoriev I.V."/>
            <person name="Lindberg D.R."/>
            <person name="Seaver E.C."/>
            <person name="Weisblat D.A."/>
            <person name="Putnam N.H."/>
            <person name="Rokhsar D.S."/>
        </authorList>
    </citation>
    <scope>NUCLEOTIDE SEQUENCE</scope>
</reference>
<evidence type="ECO:0000256" key="1">
    <source>
        <dbReference type="ARBA" id="ARBA00001936"/>
    </source>
</evidence>
<comment type="subcellular location">
    <subcellularLocation>
        <location evidence="2 16">Golgi apparatus membrane</location>
        <topology evidence="2 16">Single-pass type II membrane protein</topology>
    </subcellularLocation>
</comment>
<feature type="domain" description="Ricin B lectin" evidence="18">
    <location>
        <begin position="388"/>
        <end position="458"/>
    </location>
</feature>
<dbReference type="SUPFAM" id="SSF53448">
    <property type="entry name" value="Nucleotide-diphospho-sugar transferases"/>
    <property type="match status" value="1"/>
</dbReference>
<dbReference type="CDD" id="cd02510">
    <property type="entry name" value="pp-GalNAc-T"/>
    <property type="match status" value="1"/>
</dbReference>
<dbReference type="SUPFAM" id="SSF50370">
    <property type="entry name" value="Ricin B-like lectins"/>
    <property type="match status" value="1"/>
</dbReference>
<dbReference type="Proteomes" id="UP000015101">
    <property type="component" value="Unassembled WGS sequence"/>
</dbReference>
<dbReference type="Gene3D" id="2.80.10.50">
    <property type="match status" value="1"/>
</dbReference>
<keyword evidence="5 16" id="KW-0328">Glycosyltransferase</keyword>
<keyword evidence="21" id="KW-1185">Reference proteome</keyword>
<reference evidence="21" key="1">
    <citation type="submission" date="2012-12" db="EMBL/GenBank/DDBJ databases">
        <authorList>
            <person name="Hellsten U."/>
            <person name="Grimwood J."/>
            <person name="Chapman J.A."/>
            <person name="Shapiro H."/>
            <person name="Aerts A."/>
            <person name="Otillar R.P."/>
            <person name="Terry A.Y."/>
            <person name="Boore J.L."/>
            <person name="Simakov O."/>
            <person name="Marletaz F."/>
            <person name="Cho S.-J."/>
            <person name="Edsinger-Gonzales E."/>
            <person name="Havlak P."/>
            <person name="Kuo D.-H."/>
            <person name="Larsson T."/>
            <person name="Lv J."/>
            <person name="Arendt D."/>
            <person name="Savage R."/>
            <person name="Osoegawa K."/>
            <person name="de Jong P."/>
            <person name="Lindberg D.R."/>
            <person name="Seaver E.C."/>
            <person name="Weisblat D.A."/>
            <person name="Putnam N.H."/>
            <person name="Grigoriev I.V."/>
            <person name="Rokhsar D.S."/>
        </authorList>
    </citation>
    <scope>NUCLEOTIDE SEQUENCE</scope>
</reference>
<evidence type="ECO:0000256" key="4">
    <source>
        <dbReference type="ARBA" id="ARBA00005680"/>
    </source>
</evidence>
<feature type="domain" description="Glycosyltransferase 2-like" evidence="17">
    <location>
        <begin position="67"/>
        <end position="251"/>
    </location>
</feature>
<keyword evidence="9 16" id="KW-0430">Lectin</keyword>